<evidence type="ECO:0000313" key="10">
    <source>
        <dbReference type="EMBL" id="KAF2436037.1"/>
    </source>
</evidence>
<feature type="compositionally biased region" description="Basic and acidic residues" evidence="9">
    <location>
        <begin position="19"/>
        <end position="71"/>
    </location>
</feature>
<keyword evidence="4 8" id="KW-0235">DNA replication</keyword>
<dbReference type="GO" id="GO:0000727">
    <property type="term" value="P:double-strand break repair via break-induced replication"/>
    <property type="evidence" value="ECO:0007669"/>
    <property type="project" value="TreeGrafter"/>
</dbReference>
<feature type="region of interest" description="Disordered" evidence="9">
    <location>
        <begin position="19"/>
        <end position="112"/>
    </location>
</feature>
<name>A0A9P4P2F2_9PEZI</name>
<proteinExistence type="inferred from homology"/>
<evidence type="ECO:0000256" key="3">
    <source>
        <dbReference type="ARBA" id="ARBA00018363"/>
    </source>
</evidence>
<accession>A0A9P4P2F2</accession>
<keyword evidence="5 8" id="KW-0539">Nucleus</keyword>
<dbReference type="EMBL" id="MU007011">
    <property type="protein sequence ID" value="KAF2436037.1"/>
    <property type="molecule type" value="Genomic_DNA"/>
</dbReference>
<dbReference type="OrthoDB" id="8775810at2759"/>
<feature type="compositionally biased region" description="Acidic residues" evidence="9">
    <location>
        <begin position="377"/>
        <end position="388"/>
    </location>
</feature>
<dbReference type="GO" id="GO:1902977">
    <property type="term" value="P:mitotic DNA replication preinitiation complex assembly"/>
    <property type="evidence" value="ECO:0007669"/>
    <property type="project" value="TreeGrafter"/>
</dbReference>
<feature type="compositionally biased region" description="Basic residues" evidence="9">
    <location>
        <begin position="482"/>
        <end position="493"/>
    </location>
</feature>
<dbReference type="GO" id="GO:0003688">
    <property type="term" value="F:DNA replication origin binding"/>
    <property type="evidence" value="ECO:0007669"/>
    <property type="project" value="TreeGrafter"/>
</dbReference>
<dbReference type="InterPro" id="IPR040203">
    <property type="entry name" value="Sld2"/>
</dbReference>
<comment type="caution">
    <text evidence="10">The sequence shown here is derived from an EMBL/GenBank/DDBJ whole genome shotgun (WGS) entry which is preliminary data.</text>
</comment>
<gene>
    <name evidence="10" type="ORF">EJ08DRAFT_655737</name>
</gene>
<keyword evidence="6 8" id="KW-0131">Cell cycle</keyword>
<evidence type="ECO:0000256" key="6">
    <source>
        <dbReference type="ARBA" id="ARBA00023306"/>
    </source>
</evidence>
<dbReference type="PANTHER" id="PTHR28124">
    <property type="entry name" value="DNA REPLICATION REGULATOR SLD2"/>
    <property type="match status" value="1"/>
</dbReference>
<sequence>MAESMAAREEHCTQLREELKTWERDFSSNNDGRKPGRADIREHPDIASKYKDYNKLRDIISGKVVPPEHVKPSKKRKSGDDCPLTPSKRPKTVQATPRRREDSKSQVEQVDNKVEEELIEATPALKRTMMGPTPQRDGIMIGLFENMPTDTPSRPRTVLGNVDANIERTPSKGNWLLAVGSSNATFETPRHMKTPTTVSRKAFMDQFLTPSRKKTDNEALPSSKKLDATPAFLKRDVFIFSTLEEAPQSPEVRKPWKPRQFGRSLSGKIRQLREEEDKQADDEWDAMLEMENDEVEANTSKAPKIVVEDSQHVVMLDAEGFVLSDGEDAEGEVLPQLDRNGQPRKAYKKKGLKRQTRRVIMRPVLPKVQEASKEAEQSEPETETEEMVGETRNVPQSEPTENNVQNFDNESDAFSDHADVASAADEELRTSSKSSKISKSKSKKSKEHSSKATKPSKKRAIKPEAHANYVKLKIKNQNGKGNKGKGKFGRKNR</sequence>
<dbReference type="Proteomes" id="UP000800235">
    <property type="component" value="Unassembled WGS sequence"/>
</dbReference>
<protein>
    <recommendedName>
        <fullName evidence="3 8">DNA replication regulator SLD2</fullName>
    </recommendedName>
</protein>
<evidence type="ECO:0000256" key="8">
    <source>
        <dbReference type="RuleBase" id="RU367067"/>
    </source>
</evidence>
<comment type="similarity">
    <text evidence="2 8">Belongs to the SLD2 family.</text>
</comment>
<dbReference type="GO" id="GO:0003697">
    <property type="term" value="F:single-stranded DNA binding"/>
    <property type="evidence" value="ECO:0007669"/>
    <property type="project" value="TreeGrafter"/>
</dbReference>
<dbReference type="AlphaFoldDB" id="A0A9P4P2F2"/>
<feature type="compositionally biased region" description="Polar residues" evidence="9">
    <location>
        <begin position="393"/>
        <end position="408"/>
    </location>
</feature>
<feature type="compositionally biased region" description="Basic and acidic residues" evidence="9">
    <location>
        <begin position="98"/>
        <end position="112"/>
    </location>
</feature>
<evidence type="ECO:0000256" key="4">
    <source>
        <dbReference type="ARBA" id="ARBA00022705"/>
    </source>
</evidence>
<comment type="function">
    <text evidence="7 8">Has a role in the initiation of DNA replication. Required at S-phase checkpoint.</text>
</comment>
<feature type="region of interest" description="Disordered" evidence="9">
    <location>
        <begin position="331"/>
        <end position="493"/>
    </location>
</feature>
<feature type="compositionally biased region" description="Basic residues" evidence="9">
    <location>
        <begin position="345"/>
        <end position="360"/>
    </location>
</feature>
<keyword evidence="11" id="KW-1185">Reference proteome</keyword>
<dbReference type="Pfam" id="PF11719">
    <property type="entry name" value="Drc1-Sld2"/>
    <property type="match status" value="1"/>
</dbReference>
<dbReference type="PANTHER" id="PTHR28124:SF1">
    <property type="entry name" value="DNA REPLICATION REGULATOR SLD2"/>
    <property type="match status" value="1"/>
</dbReference>
<evidence type="ECO:0000256" key="9">
    <source>
        <dbReference type="SAM" id="MobiDB-lite"/>
    </source>
</evidence>
<evidence type="ECO:0000256" key="1">
    <source>
        <dbReference type="ARBA" id="ARBA00004123"/>
    </source>
</evidence>
<evidence type="ECO:0000313" key="11">
    <source>
        <dbReference type="Proteomes" id="UP000800235"/>
    </source>
</evidence>
<dbReference type="CDD" id="cd22289">
    <property type="entry name" value="RecQL4_SLD2_NTD"/>
    <property type="match status" value="1"/>
</dbReference>
<dbReference type="FunFam" id="1.10.10.1460:FF:000001">
    <property type="entry name" value="DNA replication regulator Sld2"/>
    <property type="match status" value="1"/>
</dbReference>
<dbReference type="InterPro" id="IPR021110">
    <property type="entry name" value="DNA_rep_checkpnt_protein"/>
</dbReference>
<dbReference type="Gene3D" id="1.10.10.1460">
    <property type="match status" value="1"/>
</dbReference>
<dbReference type="GO" id="GO:0031261">
    <property type="term" value="C:DNA replication preinitiation complex"/>
    <property type="evidence" value="ECO:0007669"/>
    <property type="project" value="TreeGrafter"/>
</dbReference>
<reference evidence="10" key="1">
    <citation type="journal article" date="2020" name="Stud. Mycol.">
        <title>101 Dothideomycetes genomes: a test case for predicting lifestyles and emergence of pathogens.</title>
        <authorList>
            <person name="Haridas S."/>
            <person name="Albert R."/>
            <person name="Binder M."/>
            <person name="Bloem J."/>
            <person name="Labutti K."/>
            <person name="Salamov A."/>
            <person name="Andreopoulos B."/>
            <person name="Baker S."/>
            <person name="Barry K."/>
            <person name="Bills G."/>
            <person name="Bluhm B."/>
            <person name="Cannon C."/>
            <person name="Castanera R."/>
            <person name="Culley D."/>
            <person name="Daum C."/>
            <person name="Ezra D."/>
            <person name="Gonzalez J."/>
            <person name="Henrissat B."/>
            <person name="Kuo A."/>
            <person name="Liang C."/>
            <person name="Lipzen A."/>
            <person name="Lutzoni F."/>
            <person name="Magnuson J."/>
            <person name="Mondo S."/>
            <person name="Nolan M."/>
            <person name="Ohm R."/>
            <person name="Pangilinan J."/>
            <person name="Park H.-J."/>
            <person name="Ramirez L."/>
            <person name="Alfaro M."/>
            <person name="Sun H."/>
            <person name="Tritt A."/>
            <person name="Yoshinaga Y."/>
            <person name="Zwiers L.-H."/>
            <person name="Turgeon B."/>
            <person name="Goodwin S."/>
            <person name="Spatafora J."/>
            <person name="Crous P."/>
            <person name="Grigoriev I."/>
        </authorList>
    </citation>
    <scope>NUCLEOTIDE SEQUENCE</scope>
    <source>
        <strain evidence="10">CBS 130266</strain>
    </source>
</reference>
<dbReference type="GO" id="GO:0006270">
    <property type="term" value="P:DNA replication initiation"/>
    <property type="evidence" value="ECO:0007669"/>
    <property type="project" value="UniProtKB-UniRule"/>
</dbReference>
<evidence type="ECO:0000256" key="2">
    <source>
        <dbReference type="ARBA" id="ARBA00007276"/>
    </source>
</evidence>
<evidence type="ECO:0000256" key="7">
    <source>
        <dbReference type="ARBA" id="ARBA00025253"/>
    </source>
</evidence>
<comment type="subcellular location">
    <subcellularLocation>
        <location evidence="1 8">Nucleus</location>
    </subcellularLocation>
</comment>
<feature type="compositionally biased region" description="Basic residues" evidence="9">
    <location>
        <begin position="436"/>
        <end position="446"/>
    </location>
</feature>
<evidence type="ECO:0000256" key="5">
    <source>
        <dbReference type="ARBA" id="ARBA00023242"/>
    </source>
</evidence>
<organism evidence="10 11">
    <name type="scientific">Tothia fuscella</name>
    <dbReference type="NCBI Taxonomy" id="1048955"/>
    <lineage>
        <taxon>Eukaryota</taxon>
        <taxon>Fungi</taxon>
        <taxon>Dikarya</taxon>
        <taxon>Ascomycota</taxon>
        <taxon>Pezizomycotina</taxon>
        <taxon>Dothideomycetes</taxon>
        <taxon>Pleosporomycetidae</taxon>
        <taxon>Venturiales</taxon>
        <taxon>Cylindrosympodiaceae</taxon>
        <taxon>Tothia</taxon>
    </lineage>
</organism>